<accession>A0A915HIG5</accession>
<dbReference type="Proteomes" id="UP000887565">
    <property type="component" value="Unplaced"/>
</dbReference>
<dbReference type="AlphaFoldDB" id="A0A915HIG5"/>
<feature type="region of interest" description="Disordered" evidence="1">
    <location>
        <begin position="166"/>
        <end position="224"/>
    </location>
</feature>
<dbReference type="WBParaSite" id="nRc.2.0.1.t01224-RA">
    <property type="protein sequence ID" value="nRc.2.0.1.t01224-RA"/>
    <property type="gene ID" value="nRc.2.0.1.g01224"/>
</dbReference>
<reference evidence="3" key="1">
    <citation type="submission" date="2022-11" db="UniProtKB">
        <authorList>
            <consortium name="WormBaseParasite"/>
        </authorList>
    </citation>
    <scope>IDENTIFICATION</scope>
</reference>
<name>A0A915HIG5_ROMCU</name>
<protein>
    <submittedName>
        <fullName evidence="3">Uncharacterized protein</fullName>
    </submittedName>
</protein>
<evidence type="ECO:0000313" key="2">
    <source>
        <dbReference type="Proteomes" id="UP000887565"/>
    </source>
</evidence>
<evidence type="ECO:0000313" key="3">
    <source>
        <dbReference type="WBParaSite" id="nRc.2.0.1.t01224-RA"/>
    </source>
</evidence>
<organism evidence="2 3">
    <name type="scientific">Romanomermis culicivorax</name>
    <name type="common">Nematode worm</name>
    <dbReference type="NCBI Taxonomy" id="13658"/>
    <lineage>
        <taxon>Eukaryota</taxon>
        <taxon>Metazoa</taxon>
        <taxon>Ecdysozoa</taxon>
        <taxon>Nematoda</taxon>
        <taxon>Enoplea</taxon>
        <taxon>Dorylaimia</taxon>
        <taxon>Mermithida</taxon>
        <taxon>Mermithoidea</taxon>
        <taxon>Mermithidae</taxon>
        <taxon>Romanomermis</taxon>
    </lineage>
</organism>
<evidence type="ECO:0000256" key="1">
    <source>
        <dbReference type="SAM" id="MobiDB-lite"/>
    </source>
</evidence>
<keyword evidence="2" id="KW-1185">Reference proteome</keyword>
<sequence>MCAPIIGSPDMITMDIEPQDGRLSKDVTELSEEEQQLEQSFPAMEWMEAQTAQTQSHLQAQHQLEEILRREEGAKQKIQLKQEQMQRQFHEGMAKIRAKIRKVAVQYGFQKEEEITPIVEQKAMEPPSPMKVDDDIAADKLVIDEDNAEMLDSEMVDKEVRVMGAKRSASSDMQSSVKFSKAQDEKTGKTLKVPGPQHQGQGQASQELERNMQGKVQKIGNHGQDQFQFHNFNWGGC</sequence>
<feature type="compositionally biased region" description="Polar residues" evidence="1">
    <location>
        <begin position="168"/>
        <end position="178"/>
    </location>
</feature>
<proteinExistence type="predicted"/>